<dbReference type="EMBL" id="JAAIUW010000011">
    <property type="protein sequence ID" value="KAF7810356.1"/>
    <property type="molecule type" value="Genomic_DNA"/>
</dbReference>
<evidence type="ECO:0000313" key="2">
    <source>
        <dbReference type="EMBL" id="KAF7810356.1"/>
    </source>
</evidence>
<name>A0A834SV70_9FABA</name>
<protein>
    <submittedName>
        <fullName evidence="2">Uncharacterized protein</fullName>
    </submittedName>
</protein>
<proteinExistence type="predicted"/>
<evidence type="ECO:0000313" key="3">
    <source>
        <dbReference type="Proteomes" id="UP000634136"/>
    </source>
</evidence>
<feature type="region of interest" description="Disordered" evidence="1">
    <location>
        <begin position="1"/>
        <end position="48"/>
    </location>
</feature>
<dbReference type="AlphaFoldDB" id="A0A834SV70"/>
<gene>
    <name evidence="2" type="ORF">G2W53_037099</name>
</gene>
<accession>A0A834SV70</accession>
<reference evidence="2" key="1">
    <citation type="submission" date="2020-09" db="EMBL/GenBank/DDBJ databases">
        <title>Genome-Enabled Discovery of Anthraquinone Biosynthesis in Senna tora.</title>
        <authorList>
            <person name="Kang S.-H."/>
            <person name="Pandey R.P."/>
            <person name="Lee C.-M."/>
            <person name="Sim J.-S."/>
            <person name="Jeong J.-T."/>
            <person name="Choi B.-S."/>
            <person name="Jung M."/>
            <person name="Ginzburg D."/>
            <person name="Zhao K."/>
            <person name="Won S.Y."/>
            <person name="Oh T.-J."/>
            <person name="Yu Y."/>
            <person name="Kim N.-H."/>
            <person name="Lee O.R."/>
            <person name="Lee T.-H."/>
            <person name="Bashyal P."/>
            <person name="Kim T.-S."/>
            <person name="Lee W.-H."/>
            <person name="Kawkins C."/>
            <person name="Kim C.-K."/>
            <person name="Kim J.S."/>
            <person name="Ahn B.O."/>
            <person name="Rhee S.Y."/>
            <person name="Sohng J.K."/>
        </authorList>
    </citation>
    <scope>NUCLEOTIDE SEQUENCE</scope>
    <source>
        <tissue evidence="2">Leaf</tissue>
    </source>
</reference>
<sequence length="48" mass="5434">MGIVDQQTGKNDRKISPSKRALRIGIAKRMMKSQRPTDPSKWPGKLAR</sequence>
<comment type="caution">
    <text evidence="2">The sequence shown here is derived from an EMBL/GenBank/DDBJ whole genome shotgun (WGS) entry which is preliminary data.</text>
</comment>
<evidence type="ECO:0000256" key="1">
    <source>
        <dbReference type="SAM" id="MobiDB-lite"/>
    </source>
</evidence>
<organism evidence="2 3">
    <name type="scientific">Senna tora</name>
    <dbReference type="NCBI Taxonomy" id="362788"/>
    <lineage>
        <taxon>Eukaryota</taxon>
        <taxon>Viridiplantae</taxon>
        <taxon>Streptophyta</taxon>
        <taxon>Embryophyta</taxon>
        <taxon>Tracheophyta</taxon>
        <taxon>Spermatophyta</taxon>
        <taxon>Magnoliopsida</taxon>
        <taxon>eudicotyledons</taxon>
        <taxon>Gunneridae</taxon>
        <taxon>Pentapetalae</taxon>
        <taxon>rosids</taxon>
        <taxon>fabids</taxon>
        <taxon>Fabales</taxon>
        <taxon>Fabaceae</taxon>
        <taxon>Caesalpinioideae</taxon>
        <taxon>Cassia clade</taxon>
        <taxon>Senna</taxon>
    </lineage>
</organism>
<keyword evidence="3" id="KW-1185">Reference proteome</keyword>
<dbReference type="Proteomes" id="UP000634136">
    <property type="component" value="Unassembled WGS sequence"/>
</dbReference>